<protein>
    <recommendedName>
        <fullName evidence="3">F-box domain-containing protein</fullName>
    </recommendedName>
</protein>
<dbReference type="Proteomes" id="UP000054248">
    <property type="component" value="Unassembled WGS sequence"/>
</dbReference>
<keyword evidence="2" id="KW-1185">Reference proteome</keyword>
<organism evidence="1 2">
    <name type="scientific">Tulasnella calospora MUT 4182</name>
    <dbReference type="NCBI Taxonomy" id="1051891"/>
    <lineage>
        <taxon>Eukaryota</taxon>
        <taxon>Fungi</taxon>
        <taxon>Dikarya</taxon>
        <taxon>Basidiomycota</taxon>
        <taxon>Agaricomycotina</taxon>
        <taxon>Agaricomycetes</taxon>
        <taxon>Cantharellales</taxon>
        <taxon>Tulasnellaceae</taxon>
        <taxon>Tulasnella</taxon>
    </lineage>
</organism>
<dbReference type="AlphaFoldDB" id="A0A0C3QI57"/>
<evidence type="ECO:0000313" key="2">
    <source>
        <dbReference type="Proteomes" id="UP000054248"/>
    </source>
</evidence>
<dbReference type="SUPFAM" id="SSF52047">
    <property type="entry name" value="RNI-like"/>
    <property type="match status" value="1"/>
</dbReference>
<dbReference type="EMBL" id="KN823024">
    <property type="protein sequence ID" value="KIO26426.1"/>
    <property type="molecule type" value="Genomic_DNA"/>
</dbReference>
<sequence>MHPFWETTDVVSEVISLLSKADQARMAQVNTALWEIAIPYIWRDVQDIRHIFNLFPSDLWNEVNEPALDQASPPPLNRELQESDWTRFFLHSNKTRTTRCTIPIAVPSEIWSHRLFSASFPSLEALTIFAFDPVDEYSSSIIASLLRPSLHRIEFSVETLTAESLLISTLRAIAENKTLSPKEMAFHFAWIVGPSLGDIVEGIASQTSLRSLKLSGHSDIMHLAGCAKDLPFLEELEVDGWALEDLEGYNELYLRSLKTFTTTGNTVLIRGLLRAIGSNRPARLALHFYDPSFEDTSPEPLSEMERFRPHLIHLGLKIEIRGSWTGQWFQPLLNLAELQTVELEIAPVFGGSMITDDLLRQMIDAWPNLTRLVLRVPFMRITLTSLDYIAIHCPNLRKLGLSFGACKEANTTFSWDVDPSRYTQNALELFDVMKSTFDEGDEERSANLFRCWWPKARLCRTSADEWGVECTLTWPGRTKDVGQS</sequence>
<dbReference type="OrthoDB" id="3543113at2759"/>
<gene>
    <name evidence="1" type="ORF">M407DRAFT_24274</name>
</gene>
<dbReference type="InterPro" id="IPR032675">
    <property type="entry name" value="LRR_dom_sf"/>
</dbReference>
<proteinExistence type="predicted"/>
<evidence type="ECO:0008006" key="3">
    <source>
        <dbReference type="Google" id="ProtNLM"/>
    </source>
</evidence>
<dbReference type="HOGENOM" id="CLU_564053_0_0_1"/>
<evidence type="ECO:0000313" key="1">
    <source>
        <dbReference type="EMBL" id="KIO26426.1"/>
    </source>
</evidence>
<accession>A0A0C3QI57</accession>
<name>A0A0C3QI57_9AGAM</name>
<reference evidence="2" key="2">
    <citation type="submission" date="2015-01" db="EMBL/GenBank/DDBJ databases">
        <title>Evolutionary Origins and Diversification of the Mycorrhizal Mutualists.</title>
        <authorList>
            <consortium name="DOE Joint Genome Institute"/>
            <consortium name="Mycorrhizal Genomics Consortium"/>
            <person name="Kohler A."/>
            <person name="Kuo A."/>
            <person name="Nagy L.G."/>
            <person name="Floudas D."/>
            <person name="Copeland A."/>
            <person name="Barry K.W."/>
            <person name="Cichocki N."/>
            <person name="Veneault-Fourrey C."/>
            <person name="LaButti K."/>
            <person name="Lindquist E.A."/>
            <person name="Lipzen A."/>
            <person name="Lundell T."/>
            <person name="Morin E."/>
            <person name="Murat C."/>
            <person name="Riley R."/>
            <person name="Ohm R."/>
            <person name="Sun H."/>
            <person name="Tunlid A."/>
            <person name="Henrissat B."/>
            <person name="Grigoriev I.V."/>
            <person name="Hibbett D.S."/>
            <person name="Martin F."/>
        </authorList>
    </citation>
    <scope>NUCLEOTIDE SEQUENCE [LARGE SCALE GENOMIC DNA]</scope>
    <source>
        <strain evidence="2">MUT 4182</strain>
    </source>
</reference>
<dbReference type="Gene3D" id="3.80.10.10">
    <property type="entry name" value="Ribonuclease Inhibitor"/>
    <property type="match status" value="1"/>
</dbReference>
<reference evidence="1 2" key="1">
    <citation type="submission" date="2014-04" db="EMBL/GenBank/DDBJ databases">
        <authorList>
            <consortium name="DOE Joint Genome Institute"/>
            <person name="Kuo A."/>
            <person name="Girlanda M."/>
            <person name="Perotto S."/>
            <person name="Kohler A."/>
            <person name="Nagy L.G."/>
            <person name="Floudas D."/>
            <person name="Copeland A."/>
            <person name="Barry K.W."/>
            <person name="Cichocki N."/>
            <person name="Veneault-Fourrey C."/>
            <person name="LaButti K."/>
            <person name="Lindquist E.A."/>
            <person name="Lipzen A."/>
            <person name="Lundell T."/>
            <person name="Morin E."/>
            <person name="Murat C."/>
            <person name="Sun H."/>
            <person name="Tunlid A."/>
            <person name="Henrissat B."/>
            <person name="Grigoriev I.V."/>
            <person name="Hibbett D.S."/>
            <person name="Martin F."/>
            <person name="Nordberg H.P."/>
            <person name="Cantor M.N."/>
            <person name="Hua S.X."/>
        </authorList>
    </citation>
    <scope>NUCLEOTIDE SEQUENCE [LARGE SCALE GENOMIC DNA]</scope>
    <source>
        <strain evidence="1 2">MUT 4182</strain>
    </source>
</reference>